<dbReference type="InterPro" id="IPR013595">
    <property type="entry name" value="Pept_S33_TAP-like_C"/>
</dbReference>
<dbReference type="GO" id="GO:0016787">
    <property type="term" value="F:hydrolase activity"/>
    <property type="evidence" value="ECO:0007669"/>
    <property type="project" value="UniProtKB-KW"/>
</dbReference>
<dbReference type="InterPro" id="IPR051601">
    <property type="entry name" value="Serine_prot/Carboxylest_S33"/>
</dbReference>
<evidence type="ECO:0000256" key="1">
    <source>
        <dbReference type="ARBA" id="ARBA00010088"/>
    </source>
</evidence>
<dbReference type="SUPFAM" id="SSF53474">
    <property type="entry name" value="alpha/beta-Hydrolases"/>
    <property type="match status" value="1"/>
</dbReference>
<evidence type="ECO:0000256" key="2">
    <source>
        <dbReference type="ARBA" id="ARBA00022801"/>
    </source>
</evidence>
<gene>
    <name evidence="5" type="ORF">BDZ85DRAFT_197489</name>
</gene>
<dbReference type="OrthoDB" id="425534at2759"/>
<name>A0A6A6GDP5_9PEZI</name>
<organism evidence="5 6">
    <name type="scientific">Elsinoe ampelina</name>
    <dbReference type="NCBI Taxonomy" id="302913"/>
    <lineage>
        <taxon>Eukaryota</taxon>
        <taxon>Fungi</taxon>
        <taxon>Dikarya</taxon>
        <taxon>Ascomycota</taxon>
        <taxon>Pezizomycotina</taxon>
        <taxon>Dothideomycetes</taxon>
        <taxon>Dothideomycetidae</taxon>
        <taxon>Myriangiales</taxon>
        <taxon>Elsinoaceae</taxon>
        <taxon>Elsinoe</taxon>
    </lineage>
</organism>
<dbReference type="InterPro" id="IPR029058">
    <property type="entry name" value="AB_hydrolase_fold"/>
</dbReference>
<feature type="domain" description="AB hydrolase-1" evidence="3">
    <location>
        <begin position="96"/>
        <end position="309"/>
    </location>
</feature>
<protein>
    <submittedName>
        <fullName evidence="5">Proteinase</fullName>
    </submittedName>
</protein>
<comment type="similarity">
    <text evidence="1">Belongs to the peptidase S33 family.</text>
</comment>
<accession>A0A6A6GDP5</accession>
<proteinExistence type="inferred from homology"/>
<evidence type="ECO:0000259" key="4">
    <source>
        <dbReference type="Pfam" id="PF08386"/>
    </source>
</evidence>
<dbReference type="PANTHER" id="PTHR43248">
    <property type="entry name" value="2-SUCCINYL-6-HYDROXY-2,4-CYCLOHEXADIENE-1-CARBOXYLATE SYNTHASE"/>
    <property type="match status" value="1"/>
</dbReference>
<evidence type="ECO:0000313" key="6">
    <source>
        <dbReference type="Proteomes" id="UP000799538"/>
    </source>
</evidence>
<dbReference type="Proteomes" id="UP000799538">
    <property type="component" value="Unassembled WGS sequence"/>
</dbReference>
<dbReference type="EMBL" id="ML992506">
    <property type="protein sequence ID" value="KAF2223530.1"/>
    <property type="molecule type" value="Genomic_DNA"/>
</dbReference>
<keyword evidence="6" id="KW-1185">Reference proteome</keyword>
<dbReference type="InterPro" id="IPR000073">
    <property type="entry name" value="AB_hydrolase_1"/>
</dbReference>
<evidence type="ECO:0000313" key="5">
    <source>
        <dbReference type="EMBL" id="KAF2223530.1"/>
    </source>
</evidence>
<dbReference type="Pfam" id="PF08386">
    <property type="entry name" value="Abhydrolase_4"/>
    <property type="match status" value="1"/>
</dbReference>
<evidence type="ECO:0000259" key="3">
    <source>
        <dbReference type="Pfam" id="PF00561"/>
    </source>
</evidence>
<sequence length="618" mass="67765">MLLSTGLIQKATFSSGSSTLNGIAPLHELHPDDLPWANIRPDKDIIYHPCYDNLQCARLLVPMDWNSTQLDDGTVAIAIVRVPAKVPVTDPSYGGAVFINPGGPGASGTQEAVREGRQMQALVDATADETTSGAHKYFDIIGFDPRGVRQTSPRLICFPDYHARRIWEVQSEAEGTVAASDVATAVKKARWSAMSKSCLDRAEKDPRAKVIYHLNTTPVVRDLLEMVEKHAEWREKTARSWLGSPVGRMATMGQHADHTSSWQSILARTSNRGQEEKLNFSGQSYGTFMGAMFAAMYPSRVGSMVLDSVKLPAEGLAGTRGSSIIHADEIVKRLFDLCYGAGPEKCEFHSAFGPAAMQDEFDQLLEHLQISPLSVSSTDSTGPEIITWSDVTGALRSALYNPMKSFPNLVRLIASVSRNDGTYFAKHKQRTKTHYNISPECAKDGPFSPSCMLPVSWEDEVNPGVSCSDADHNGLDTVENFDAYLKRLESQSKYIAKPWAELNMKCAGWTAKAKWRFTGPFTANTSNPILILNNLLDPVTPVENAIEVSKSYPGSVVLKQNGIGHITIDTRSACTTKYIRRYFQTGQLPPANTTCEVDERPFGVNVQCTSDLGAHISI</sequence>
<dbReference type="Gene3D" id="3.40.50.1820">
    <property type="entry name" value="alpha/beta hydrolase"/>
    <property type="match status" value="1"/>
</dbReference>
<feature type="domain" description="Peptidase S33 tripeptidyl aminopeptidase-like C-terminal" evidence="4">
    <location>
        <begin position="493"/>
        <end position="595"/>
    </location>
</feature>
<dbReference type="PANTHER" id="PTHR43248:SF25">
    <property type="entry name" value="AB HYDROLASE-1 DOMAIN-CONTAINING PROTEIN-RELATED"/>
    <property type="match status" value="1"/>
</dbReference>
<dbReference type="AlphaFoldDB" id="A0A6A6GDP5"/>
<dbReference type="Pfam" id="PF00561">
    <property type="entry name" value="Abhydrolase_1"/>
    <property type="match status" value="1"/>
</dbReference>
<reference evidence="6" key="1">
    <citation type="journal article" date="2020" name="Stud. Mycol.">
        <title>101 Dothideomycetes genomes: A test case for predicting lifestyles and emergence of pathogens.</title>
        <authorList>
            <person name="Haridas S."/>
            <person name="Albert R."/>
            <person name="Binder M."/>
            <person name="Bloem J."/>
            <person name="LaButti K."/>
            <person name="Salamov A."/>
            <person name="Andreopoulos B."/>
            <person name="Baker S."/>
            <person name="Barry K."/>
            <person name="Bills G."/>
            <person name="Bluhm B."/>
            <person name="Cannon C."/>
            <person name="Castanera R."/>
            <person name="Culley D."/>
            <person name="Daum C."/>
            <person name="Ezra D."/>
            <person name="Gonzalez J."/>
            <person name="Henrissat B."/>
            <person name="Kuo A."/>
            <person name="Liang C."/>
            <person name="Lipzen A."/>
            <person name="Lutzoni F."/>
            <person name="Magnuson J."/>
            <person name="Mondo S."/>
            <person name="Nolan M."/>
            <person name="Ohm R."/>
            <person name="Pangilinan J."/>
            <person name="Park H.-J."/>
            <person name="Ramirez L."/>
            <person name="Alfaro M."/>
            <person name="Sun H."/>
            <person name="Tritt A."/>
            <person name="Yoshinaga Y."/>
            <person name="Zwiers L.-H."/>
            <person name="Turgeon B."/>
            <person name="Goodwin S."/>
            <person name="Spatafora J."/>
            <person name="Crous P."/>
            <person name="Grigoriev I."/>
        </authorList>
    </citation>
    <scope>NUCLEOTIDE SEQUENCE [LARGE SCALE GENOMIC DNA]</scope>
    <source>
        <strain evidence="6">CECT 20119</strain>
    </source>
</reference>
<keyword evidence="2" id="KW-0378">Hydrolase</keyword>